<sequence length="160" mass="18054">IWCCWMVWGRRWSIVLFPIVSLISATGKMTDLIYSLVIKIIGTYTLFINQINKFKLIFLTIYASFVLATTLWCTLLIIYRILTVTGVNHGAGSQLRVYRHFIEVLVESSALYSISLIIFLALNLCKDMRELYLDSIVAIAKGVAPTLIIGRAAAGYTRPN</sequence>
<evidence type="ECO:0000313" key="2">
    <source>
        <dbReference type="EMBL" id="PBK94984.1"/>
    </source>
</evidence>
<reference evidence="3" key="1">
    <citation type="journal article" date="2017" name="Nat. Ecol. Evol.">
        <title>Genome expansion and lineage-specific genetic innovations in the forest pathogenic fungi Armillaria.</title>
        <authorList>
            <person name="Sipos G."/>
            <person name="Prasanna A.N."/>
            <person name="Walter M.C."/>
            <person name="O'Connor E."/>
            <person name="Balint B."/>
            <person name="Krizsan K."/>
            <person name="Kiss B."/>
            <person name="Hess J."/>
            <person name="Varga T."/>
            <person name="Slot J."/>
            <person name="Riley R."/>
            <person name="Boka B."/>
            <person name="Rigling D."/>
            <person name="Barry K."/>
            <person name="Lee J."/>
            <person name="Mihaltcheva S."/>
            <person name="LaButti K."/>
            <person name="Lipzen A."/>
            <person name="Waldron R."/>
            <person name="Moloney N.M."/>
            <person name="Sperisen C."/>
            <person name="Kredics L."/>
            <person name="Vagvoelgyi C."/>
            <person name="Patrignani A."/>
            <person name="Fitzpatrick D."/>
            <person name="Nagy I."/>
            <person name="Doyle S."/>
            <person name="Anderson J.B."/>
            <person name="Grigoriev I.V."/>
            <person name="Gueldener U."/>
            <person name="Muensterkoetter M."/>
            <person name="Nagy L.G."/>
        </authorList>
    </citation>
    <scope>NUCLEOTIDE SEQUENCE [LARGE SCALE GENOMIC DNA]</scope>
    <source>
        <strain evidence="3">Ar21-2</strain>
    </source>
</reference>
<keyword evidence="3" id="KW-1185">Reference proteome</keyword>
<protein>
    <submittedName>
        <fullName evidence="2">Uncharacterized protein</fullName>
    </submittedName>
</protein>
<accession>A0A2H3DM95</accession>
<feature type="transmembrane region" description="Helical" evidence="1">
    <location>
        <begin position="101"/>
        <end position="122"/>
    </location>
</feature>
<organism evidence="2 3">
    <name type="scientific">Armillaria gallica</name>
    <name type="common">Bulbous honey fungus</name>
    <name type="synonym">Armillaria bulbosa</name>
    <dbReference type="NCBI Taxonomy" id="47427"/>
    <lineage>
        <taxon>Eukaryota</taxon>
        <taxon>Fungi</taxon>
        <taxon>Dikarya</taxon>
        <taxon>Basidiomycota</taxon>
        <taxon>Agaricomycotina</taxon>
        <taxon>Agaricomycetes</taxon>
        <taxon>Agaricomycetidae</taxon>
        <taxon>Agaricales</taxon>
        <taxon>Marasmiineae</taxon>
        <taxon>Physalacriaceae</taxon>
        <taxon>Armillaria</taxon>
    </lineage>
</organism>
<dbReference type="EMBL" id="KZ293653">
    <property type="protein sequence ID" value="PBK94984.1"/>
    <property type="molecule type" value="Genomic_DNA"/>
</dbReference>
<keyword evidence="1" id="KW-1133">Transmembrane helix</keyword>
<feature type="non-terminal residue" evidence="2">
    <location>
        <position position="160"/>
    </location>
</feature>
<name>A0A2H3DM95_ARMGA</name>
<evidence type="ECO:0000313" key="3">
    <source>
        <dbReference type="Proteomes" id="UP000217790"/>
    </source>
</evidence>
<dbReference type="Proteomes" id="UP000217790">
    <property type="component" value="Unassembled WGS sequence"/>
</dbReference>
<keyword evidence="1" id="KW-0812">Transmembrane</keyword>
<gene>
    <name evidence="2" type="ORF">ARMGADRAFT_910165</name>
</gene>
<feature type="non-terminal residue" evidence="2">
    <location>
        <position position="1"/>
    </location>
</feature>
<proteinExistence type="predicted"/>
<evidence type="ECO:0000256" key="1">
    <source>
        <dbReference type="SAM" id="Phobius"/>
    </source>
</evidence>
<keyword evidence="1" id="KW-0472">Membrane</keyword>
<feature type="transmembrane region" description="Helical" evidence="1">
    <location>
        <begin position="56"/>
        <end position="81"/>
    </location>
</feature>
<dbReference type="InParanoid" id="A0A2H3DM95"/>
<dbReference type="OrthoDB" id="3038148at2759"/>
<dbReference type="AlphaFoldDB" id="A0A2H3DM95"/>